<keyword evidence="3" id="KW-1185">Reference proteome</keyword>
<sequence>MALAEALEQDNNARERVTGKKASEPRPIDPSVRLRGEIAEAWQSIERRSDVAAYLPRRPSHDKATEDPATSCICDIQVFGNTTPSTIDGNYTAKPCDLVTPKSSSARSSVRLNRFERHSRYNEDMHLLIIRRQLRQQSDGELKFRTDFEACFKEFPLDKAFEPHWTCRTPVSAQASSVRSRTRTPHKPPVRRQQVATPTERNEDLAQEECNVYEFAKVNGLMNDVLLPRNSDGTLMAELDASPTKTSFTDVTSIGKDSPPASVVVNTSAAFAPHIRSERLTRKVDALRPLSWAKRASMHLKQIRQSTVQVPQERTSDSQESSDSTTQSPWTITATEDGILYRHSTLDELATPATAMSFTSDTGQRTSALLAQQHLSIHKECDESDSESDNESMNEAEEVVVGGCWISIASHEQ</sequence>
<dbReference type="EMBL" id="CP099425">
    <property type="protein sequence ID" value="USW56051.1"/>
    <property type="molecule type" value="Genomic_DNA"/>
</dbReference>
<protein>
    <submittedName>
        <fullName evidence="2">Uncharacterized protein</fullName>
    </submittedName>
</protein>
<name>A0A9Q9B493_9PEZI</name>
<proteinExistence type="predicted"/>
<evidence type="ECO:0000256" key="1">
    <source>
        <dbReference type="SAM" id="MobiDB-lite"/>
    </source>
</evidence>
<dbReference type="Proteomes" id="UP001056384">
    <property type="component" value="Chromosome 8"/>
</dbReference>
<organism evidence="2 3">
    <name type="scientific">Septoria linicola</name>
    <dbReference type="NCBI Taxonomy" id="215465"/>
    <lineage>
        <taxon>Eukaryota</taxon>
        <taxon>Fungi</taxon>
        <taxon>Dikarya</taxon>
        <taxon>Ascomycota</taxon>
        <taxon>Pezizomycotina</taxon>
        <taxon>Dothideomycetes</taxon>
        <taxon>Dothideomycetidae</taxon>
        <taxon>Mycosphaerellales</taxon>
        <taxon>Mycosphaerellaceae</taxon>
        <taxon>Septoria</taxon>
    </lineage>
</organism>
<dbReference type="AlphaFoldDB" id="A0A9Q9B493"/>
<feature type="compositionally biased region" description="Low complexity" evidence="1">
    <location>
        <begin position="318"/>
        <end position="328"/>
    </location>
</feature>
<feature type="compositionally biased region" description="Basic and acidic residues" evidence="1">
    <location>
        <begin position="11"/>
        <end position="29"/>
    </location>
</feature>
<feature type="compositionally biased region" description="Basic residues" evidence="1">
    <location>
        <begin position="180"/>
        <end position="190"/>
    </location>
</feature>
<evidence type="ECO:0000313" key="3">
    <source>
        <dbReference type="Proteomes" id="UP001056384"/>
    </source>
</evidence>
<feature type="region of interest" description="Disordered" evidence="1">
    <location>
        <begin position="1"/>
        <end position="29"/>
    </location>
</feature>
<feature type="region of interest" description="Disordered" evidence="1">
    <location>
        <begin position="172"/>
        <end position="203"/>
    </location>
</feature>
<feature type="region of interest" description="Disordered" evidence="1">
    <location>
        <begin position="303"/>
        <end position="333"/>
    </location>
</feature>
<evidence type="ECO:0000313" key="2">
    <source>
        <dbReference type="EMBL" id="USW56051.1"/>
    </source>
</evidence>
<reference evidence="2" key="1">
    <citation type="submission" date="2022-06" db="EMBL/GenBank/DDBJ databases">
        <title>Complete genome sequences of two strains of the flax pathogen Septoria linicola.</title>
        <authorList>
            <person name="Lapalu N."/>
            <person name="Simon A."/>
            <person name="Demenou B."/>
            <person name="Paumier D."/>
            <person name="Guillot M.-P."/>
            <person name="Gout L."/>
            <person name="Valade R."/>
        </authorList>
    </citation>
    <scope>NUCLEOTIDE SEQUENCE</scope>
    <source>
        <strain evidence="2">SE15195</strain>
    </source>
</reference>
<accession>A0A9Q9B493</accession>
<gene>
    <name evidence="2" type="ORF">Slin15195_G093700</name>
</gene>